<organism evidence="1">
    <name type="scientific">viral metagenome</name>
    <dbReference type="NCBI Taxonomy" id="1070528"/>
    <lineage>
        <taxon>unclassified sequences</taxon>
        <taxon>metagenomes</taxon>
        <taxon>organismal metagenomes</taxon>
    </lineage>
</organism>
<dbReference type="EMBL" id="MT141541">
    <property type="protein sequence ID" value="QJA65606.1"/>
    <property type="molecule type" value="Genomic_DNA"/>
</dbReference>
<proteinExistence type="predicted"/>
<dbReference type="Gene3D" id="1.10.3790.10">
    <property type="entry name" value="NinB"/>
    <property type="match status" value="1"/>
</dbReference>
<dbReference type="InterPro" id="IPR036619">
    <property type="entry name" value="NinB_sf"/>
</dbReference>
<reference evidence="1" key="1">
    <citation type="submission" date="2020-03" db="EMBL/GenBank/DDBJ databases">
        <title>The deep terrestrial virosphere.</title>
        <authorList>
            <person name="Holmfeldt K."/>
            <person name="Nilsson E."/>
            <person name="Simone D."/>
            <person name="Lopez-Fernandez M."/>
            <person name="Wu X."/>
            <person name="de Brujin I."/>
            <person name="Lundin D."/>
            <person name="Andersson A."/>
            <person name="Bertilsson S."/>
            <person name="Dopson M."/>
        </authorList>
    </citation>
    <scope>NUCLEOTIDE SEQUENCE</scope>
    <source>
        <strain evidence="3">MM415A02073</strain>
        <strain evidence="2">MM415B00385</strain>
        <strain evidence="1">TM448A03335</strain>
        <strain evidence="4">TM448B09059</strain>
    </source>
</reference>
<gene>
    <name evidence="3" type="ORF">MM415A02073_0004</name>
    <name evidence="2" type="ORF">MM415B00385_0044</name>
    <name evidence="1" type="ORF">TM448A03335_0011</name>
    <name evidence="4" type="ORF">TM448B09059_0003</name>
</gene>
<dbReference type="EMBL" id="MT145184">
    <property type="protein sequence ID" value="QJI04480.1"/>
    <property type="molecule type" value="Genomic_DNA"/>
</dbReference>
<name>A0A6H1ZZ86_9ZZZZ</name>
<evidence type="ECO:0000313" key="2">
    <source>
        <dbReference type="EMBL" id="QJA65606.1"/>
    </source>
</evidence>
<sequence length="156" mass="18008">MVKIRQFHGEVRPNDKGNAVFTPYDVQDFLGHTKKLIGEKVTVTMTKYKAYKPRSLEQNNYWHGVICEILSQENGDTPLYWHKYLKVRFLLGKIIGREPDMDRIISSGRFEEIAGMLTTTSLSTTEFETLNASVRSWASMQFGVLIPLPNEVPYQY</sequence>
<accession>A0A6H1ZZ86</accession>
<evidence type="ECO:0000313" key="3">
    <source>
        <dbReference type="EMBL" id="QJA74237.1"/>
    </source>
</evidence>
<evidence type="ECO:0000313" key="4">
    <source>
        <dbReference type="EMBL" id="QJI04480.1"/>
    </source>
</evidence>
<dbReference type="EMBL" id="MT144406">
    <property type="protein sequence ID" value="QJA53253.1"/>
    <property type="molecule type" value="Genomic_DNA"/>
</dbReference>
<evidence type="ECO:0000313" key="1">
    <source>
        <dbReference type="EMBL" id="QJA53253.1"/>
    </source>
</evidence>
<dbReference type="AlphaFoldDB" id="A0A6H1ZZ86"/>
<protein>
    <submittedName>
        <fullName evidence="1">Uncharacterized protein</fullName>
    </submittedName>
</protein>
<dbReference type="EMBL" id="MT142084">
    <property type="protein sequence ID" value="QJA74237.1"/>
    <property type="molecule type" value="Genomic_DNA"/>
</dbReference>